<keyword evidence="5" id="KW-1185">Reference proteome</keyword>
<dbReference type="OrthoDB" id="47007at2759"/>
<comment type="caution">
    <text evidence="4">The sequence shown here is derived from an EMBL/GenBank/DDBJ whole genome shotgun (WGS) entry which is preliminary data.</text>
</comment>
<reference evidence="4" key="1">
    <citation type="submission" date="2022-11" db="EMBL/GenBank/DDBJ databases">
        <authorList>
            <person name="Petersen C."/>
        </authorList>
    </citation>
    <scope>NUCLEOTIDE SEQUENCE</scope>
    <source>
        <strain evidence="4">IBT 19713</strain>
    </source>
</reference>
<dbReference type="CDD" id="cd05233">
    <property type="entry name" value="SDR_c"/>
    <property type="match status" value="1"/>
</dbReference>
<dbReference type="Pfam" id="PF13561">
    <property type="entry name" value="adh_short_C2"/>
    <property type="match status" value="1"/>
</dbReference>
<organism evidence="4 5">
    <name type="scientific">Penicillium chermesinum</name>
    <dbReference type="NCBI Taxonomy" id="63820"/>
    <lineage>
        <taxon>Eukaryota</taxon>
        <taxon>Fungi</taxon>
        <taxon>Dikarya</taxon>
        <taxon>Ascomycota</taxon>
        <taxon>Pezizomycotina</taxon>
        <taxon>Eurotiomycetes</taxon>
        <taxon>Eurotiomycetidae</taxon>
        <taxon>Eurotiales</taxon>
        <taxon>Aspergillaceae</taxon>
        <taxon>Penicillium</taxon>
    </lineage>
</organism>
<dbReference type="PRINTS" id="PR01397">
    <property type="entry name" value="DHBDHDRGNASE"/>
</dbReference>
<evidence type="ECO:0000313" key="4">
    <source>
        <dbReference type="EMBL" id="KAJ5239866.1"/>
    </source>
</evidence>
<keyword evidence="2" id="KW-0521">NADP</keyword>
<gene>
    <name evidence="4" type="ORF">N7468_004485</name>
</gene>
<dbReference type="Gene3D" id="3.40.50.720">
    <property type="entry name" value="NAD(P)-binding Rossmann-like Domain"/>
    <property type="match status" value="1"/>
</dbReference>
<evidence type="ECO:0000313" key="5">
    <source>
        <dbReference type="Proteomes" id="UP001150941"/>
    </source>
</evidence>
<dbReference type="RefSeq" id="XP_058332785.1">
    <property type="nucleotide sequence ID" value="XM_058473782.1"/>
</dbReference>
<dbReference type="PANTHER" id="PTHR42760:SF133">
    <property type="entry name" value="3-OXOACYL-[ACYL-CARRIER-PROTEIN] REDUCTASE"/>
    <property type="match status" value="1"/>
</dbReference>
<name>A0A9W9P8E2_9EURO</name>
<dbReference type="GO" id="GO:0016616">
    <property type="term" value="F:oxidoreductase activity, acting on the CH-OH group of donors, NAD or NADP as acceptor"/>
    <property type="evidence" value="ECO:0007669"/>
    <property type="project" value="TreeGrafter"/>
</dbReference>
<proteinExistence type="inferred from homology"/>
<sequence length="197" mass="20763">MHETAQQIEKLGQQTKVQVVDVSDAKQAEEASRSARAGGFTVRAVVAAAGIVRLDSLRNPDPVSAQQMMAVNVDGVYNTLQDLVAGGSESSALIVGSTEGFKGAPALNTYCRSKAAVLGIARAAALELGPLGVRVNTIQPGTIRTPMYQPEKMGPGACELATELQRRTPLRRVGQPEEVAKVARFLISADASYNLTS</sequence>
<reference evidence="4" key="2">
    <citation type="journal article" date="2023" name="IMA Fungus">
        <title>Comparative genomic study of the Penicillium genus elucidates a diverse pangenome and 15 lateral gene transfer events.</title>
        <authorList>
            <person name="Petersen C."/>
            <person name="Sorensen T."/>
            <person name="Nielsen M.R."/>
            <person name="Sondergaard T.E."/>
            <person name="Sorensen J.L."/>
            <person name="Fitzpatrick D.A."/>
            <person name="Frisvad J.C."/>
            <person name="Nielsen K.L."/>
        </authorList>
    </citation>
    <scope>NUCLEOTIDE SEQUENCE</scope>
    <source>
        <strain evidence="4">IBT 19713</strain>
    </source>
</reference>
<dbReference type="InterPro" id="IPR002347">
    <property type="entry name" value="SDR_fam"/>
</dbReference>
<dbReference type="GeneID" id="83201085"/>
<dbReference type="PANTHER" id="PTHR42760">
    <property type="entry name" value="SHORT-CHAIN DEHYDROGENASES/REDUCTASES FAMILY MEMBER"/>
    <property type="match status" value="1"/>
</dbReference>
<evidence type="ECO:0000256" key="1">
    <source>
        <dbReference type="ARBA" id="ARBA00006484"/>
    </source>
</evidence>
<dbReference type="GO" id="GO:0008667">
    <property type="term" value="F:2,3-dihydro-2,3-dihydroxybenzoate dehydrogenase activity"/>
    <property type="evidence" value="ECO:0007669"/>
    <property type="project" value="InterPro"/>
</dbReference>
<accession>A0A9W9P8E2</accession>
<protein>
    <submittedName>
        <fullName evidence="4">Uncharacterized protein</fullName>
    </submittedName>
</protein>
<dbReference type="AlphaFoldDB" id="A0A9W9P8E2"/>
<evidence type="ECO:0000256" key="2">
    <source>
        <dbReference type="ARBA" id="ARBA00022857"/>
    </source>
</evidence>
<dbReference type="EMBL" id="JAPQKS010000003">
    <property type="protein sequence ID" value="KAJ5239866.1"/>
    <property type="molecule type" value="Genomic_DNA"/>
</dbReference>
<dbReference type="GO" id="GO:0019290">
    <property type="term" value="P:siderophore biosynthetic process"/>
    <property type="evidence" value="ECO:0007669"/>
    <property type="project" value="InterPro"/>
</dbReference>
<dbReference type="InterPro" id="IPR036291">
    <property type="entry name" value="NAD(P)-bd_dom_sf"/>
</dbReference>
<dbReference type="SUPFAM" id="SSF51735">
    <property type="entry name" value="NAD(P)-binding Rossmann-fold domains"/>
    <property type="match status" value="1"/>
</dbReference>
<evidence type="ECO:0000256" key="3">
    <source>
        <dbReference type="ARBA" id="ARBA00023002"/>
    </source>
</evidence>
<dbReference type="InterPro" id="IPR003560">
    <property type="entry name" value="DHB_DH"/>
</dbReference>
<keyword evidence="3" id="KW-0560">Oxidoreductase</keyword>
<comment type="similarity">
    <text evidence="1">Belongs to the short-chain dehydrogenases/reductases (SDR) family.</text>
</comment>
<dbReference type="Proteomes" id="UP001150941">
    <property type="component" value="Unassembled WGS sequence"/>
</dbReference>